<sequence>MDKSQYYSIMNANDGNTQFSSFTNVLLKEKTINSKSQILSEIVCPNKSFYKNSKKSDGNFYNDNINQICVKNSIYSTIFSKSLIDLSLIFDNVQIEFIQNLNFLLGVTDTILIRSELIGNKVFNSDFFFIIKYIFTFKIYELHQNKSNDIKIGMLINIKESSMSEHDIKNFLMDSMLDLFNQSFSLFEFSIEDKDLFLECFCFKFIFTNVDDNSDKIKFNDKNITEINLSNKNKYRLNNKSTLLELDKERLTKLYNFSQNVFFIDDKFLENLSKEIVYEINIDKTYYKLLSTGYEILNNWSKIVNSGNYIKNFGDNVKEFIEKLNKEFNFETNNSSCNNYMIQKSENLSESIYKKIIKLFTKQLLMLQTQALDKFKDVLIDIVSKSDNDFEIEKTKLIQKVKDWFVINSKDLRIPELNLNINNALIELEQVLTDFAQKFNDSPVYKLLSLNKINRSVKNSSFKQTGMIVGFGLTAAARLRGFGNFQLVSSYSHGPHVLNFSIVNDKDIAEQEGQSKVKTFRIQPSLNFDVDL</sequence>
<gene>
    <name evidence="1" type="primary">orf532</name>
</gene>
<keyword evidence="1" id="KW-0542">Nucleomorph</keyword>
<dbReference type="PIR" id="H90089">
    <property type="entry name" value="H90089"/>
</dbReference>
<organism evidence="1 2">
    <name type="scientific">Guillardia theta</name>
    <name type="common">Cryptophyte</name>
    <name type="synonym">Cryptomonas phi</name>
    <dbReference type="NCBI Taxonomy" id="55529"/>
    <lineage>
        <taxon>Eukaryota</taxon>
        <taxon>Cryptophyceae</taxon>
        <taxon>Pyrenomonadales</taxon>
        <taxon>Geminigeraceae</taxon>
        <taxon>Guillardia</taxon>
    </lineage>
</organism>
<dbReference type="RefSeq" id="XP_001713555.1">
    <property type="nucleotide sequence ID" value="XM_001713503.1"/>
</dbReference>
<proteinExistence type="predicted"/>
<dbReference type="Proteomes" id="UP000242167">
    <property type="component" value="Nucleomorph 1"/>
</dbReference>
<protein>
    <submittedName>
        <fullName evidence="1">Uncharacterized protein</fullName>
    </submittedName>
</protein>
<geneLocation type="nucleomorph" evidence="1"/>
<evidence type="ECO:0000313" key="1">
    <source>
        <dbReference type="EMBL" id="AAK39850.1"/>
    </source>
</evidence>
<dbReference type="EMBL" id="AF165818">
    <property type="protein sequence ID" value="AAK39850.1"/>
    <property type="molecule type" value="Genomic_DNA"/>
</dbReference>
<name>Q98RU9_GUITH</name>
<dbReference type="GeneID" id="857338"/>
<reference evidence="1 2" key="1">
    <citation type="journal article" date="2001" name="Nature">
        <title>The highly reduced genome of an enslaved algal nucleus.</title>
        <authorList>
            <person name="Douglas S."/>
            <person name="Zauner S."/>
            <person name="Fraunholz M."/>
            <person name="Beaton M."/>
            <person name="Penny S."/>
            <person name="Deng L."/>
            <person name="Wu X."/>
            <person name="Reith M."/>
            <person name="Cavalier-Smith T."/>
            <person name="Maier U."/>
        </authorList>
    </citation>
    <scope>NUCLEOTIDE SEQUENCE [LARGE SCALE GENOMIC DNA]</scope>
</reference>
<evidence type="ECO:0000313" key="2">
    <source>
        <dbReference type="Proteomes" id="UP000242167"/>
    </source>
</evidence>
<accession>Q98RU9</accession>
<dbReference type="AlphaFoldDB" id="Q98RU9"/>